<dbReference type="OrthoDB" id="40902at2759"/>
<dbReference type="EMBL" id="PQFF01000403">
    <property type="protein sequence ID" value="RHZ52397.1"/>
    <property type="molecule type" value="Genomic_DNA"/>
</dbReference>
<dbReference type="GO" id="GO:0005634">
    <property type="term" value="C:nucleus"/>
    <property type="evidence" value="ECO:0007669"/>
    <property type="project" value="TreeGrafter"/>
</dbReference>
<dbReference type="STRING" id="1348612.A0A397GPE0"/>
<name>A0A397GPE0_9GLOM</name>
<evidence type="ECO:0000256" key="1">
    <source>
        <dbReference type="SAM" id="MobiDB-lite"/>
    </source>
</evidence>
<dbReference type="GO" id="GO:0004674">
    <property type="term" value="F:protein serine/threonine kinase activity"/>
    <property type="evidence" value="ECO:0007669"/>
    <property type="project" value="TreeGrafter"/>
</dbReference>
<dbReference type="InterPro" id="IPR008271">
    <property type="entry name" value="Ser/Thr_kinase_AS"/>
</dbReference>
<dbReference type="InterPro" id="IPR000719">
    <property type="entry name" value="Prot_kinase_dom"/>
</dbReference>
<gene>
    <name evidence="3" type="ORF">Glove_461g65</name>
</gene>
<dbReference type="PROSITE" id="PS50011">
    <property type="entry name" value="PROTEIN_KINASE_DOM"/>
    <property type="match status" value="1"/>
</dbReference>
<feature type="region of interest" description="Disordered" evidence="1">
    <location>
        <begin position="1"/>
        <end position="50"/>
    </location>
</feature>
<dbReference type="InterPro" id="IPR011009">
    <property type="entry name" value="Kinase-like_dom_sf"/>
</dbReference>
<dbReference type="SUPFAM" id="SSF56112">
    <property type="entry name" value="Protein kinase-like (PK-like)"/>
    <property type="match status" value="1"/>
</dbReference>
<reference evidence="3 4" key="1">
    <citation type="submission" date="2018-08" db="EMBL/GenBank/DDBJ databases">
        <title>Genome and evolution of the arbuscular mycorrhizal fungus Diversispora epigaea (formerly Glomus versiforme) and its bacterial endosymbionts.</title>
        <authorList>
            <person name="Sun X."/>
            <person name="Fei Z."/>
            <person name="Harrison M."/>
        </authorList>
    </citation>
    <scope>NUCLEOTIDE SEQUENCE [LARGE SCALE GENOMIC DNA]</scope>
    <source>
        <strain evidence="3 4">IT104</strain>
    </source>
</reference>
<feature type="compositionally biased region" description="Basic residues" evidence="1">
    <location>
        <begin position="35"/>
        <end position="46"/>
    </location>
</feature>
<evidence type="ECO:0000313" key="3">
    <source>
        <dbReference type="EMBL" id="RHZ52397.1"/>
    </source>
</evidence>
<dbReference type="Gene3D" id="1.10.510.10">
    <property type="entry name" value="Transferase(Phosphotransferase) domain 1"/>
    <property type="match status" value="1"/>
</dbReference>
<feature type="domain" description="Protein kinase" evidence="2">
    <location>
        <begin position="83"/>
        <end position="383"/>
    </location>
</feature>
<dbReference type="PROSITE" id="PS00108">
    <property type="entry name" value="PROTEIN_KINASE_ST"/>
    <property type="match status" value="1"/>
</dbReference>
<evidence type="ECO:0000259" key="2">
    <source>
        <dbReference type="PROSITE" id="PS50011"/>
    </source>
</evidence>
<accession>A0A397GPE0</accession>
<sequence length="472" mass="54839">MGNNSSKLWNKCANKNDENMENDFSEVNNNEKQQKQKQQRRPRKQLSQKQLLQQQREIITEIQMENSFQSKQIFKNRNDDYIFDYQALLKRGPNSTIYLALIHHRSKPSSSSSSSSSTATTTTKLIKPCIQTVAIKIIPMAVKKVDDYDHDHLSERHVDEDETTKWNDENIKNEAKILSCLSHPNIINLLGWFIMSNSFYLVSDYHGGGTLIDCIPQNGRDEFSTLCFMIQVFEAVKYIHDLGIAHCDIKPENILLSVDRKRLILADFGQAQLENDDEINNPEYFQSKFIGGGTNGYNGPERNSQENLPFKGLKKADMYSLGVTVFVVLTHNLPYNQKIPIQEQPLIFPDHTSLPAQHFIQSLLSVDPCRRMTISEVFNHSWLRIHDITGRYHHPRRRLRRFQSLKFTNSRTLTNSRNNIHNTFNSNNSYNSHNTTITANNKNKPRKRTFWKRLITMNIHNNDNNNKQKEQS</sequence>
<dbReference type="SMART" id="SM00220">
    <property type="entry name" value="S_TKc"/>
    <property type="match status" value="1"/>
</dbReference>
<dbReference type="GO" id="GO:0005737">
    <property type="term" value="C:cytoplasm"/>
    <property type="evidence" value="ECO:0007669"/>
    <property type="project" value="TreeGrafter"/>
</dbReference>
<dbReference type="Proteomes" id="UP000266861">
    <property type="component" value="Unassembled WGS sequence"/>
</dbReference>
<comment type="caution">
    <text evidence="3">The sequence shown here is derived from an EMBL/GenBank/DDBJ whole genome shotgun (WGS) entry which is preliminary data.</text>
</comment>
<dbReference type="AlphaFoldDB" id="A0A397GPE0"/>
<dbReference type="Pfam" id="PF00069">
    <property type="entry name" value="Pkinase"/>
    <property type="match status" value="1"/>
</dbReference>
<dbReference type="GO" id="GO:0005524">
    <property type="term" value="F:ATP binding"/>
    <property type="evidence" value="ECO:0007669"/>
    <property type="project" value="InterPro"/>
</dbReference>
<evidence type="ECO:0000313" key="4">
    <source>
        <dbReference type="Proteomes" id="UP000266861"/>
    </source>
</evidence>
<protein>
    <recommendedName>
        <fullName evidence="2">Protein kinase domain-containing protein</fullName>
    </recommendedName>
</protein>
<dbReference type="PANTHER" id="PTHR44167">
    <property type="entry name" value="OVARIAN-SPECIFIC SERINE/THREONINE-PROTEIN KINASE LOK-RELATED"/>
    <property type="match status" value="1"/>
</dbReference>
<proteinExistence type="predicted"/>
<dbReference type="PANTHER" id="PTHR44167:SF24">
    <property type="entry name" value="SERINE_THREONINE-PROTEIN KINASE CHK2"/>
    <property type="match status" value="1"/>
</dbReference>
<dbReference type="GO" id="GO:0044773">
    <property type="term" value="P:mitotic DNA damage checkpoint signaling"/>
    <property type="evidence" value="ECO:0007669"/>
    <property type="project" value="TreeGrafter"/>
</dbReference>
<organism evidence="3 4">
    <name type="scientific">Diversispora epigaea</name>
    <dbReference type="NCBI Taxonomy" id="1348612"/>
    <lineage>
        <taxon>Eukaryota</taxon>
        <taxon>Fungi</taxon>
        <taxon>Fungi incertae sedis</taxon>
        <taxon>Mucoromycota</taxon>
        <taxon>Glomeromycotina</taxon>
        <taxon>Glomeromycetes</taxon>
        <taxon>Diversisporales</taxon>
        <taxon>Diversisporaceae</taxon>
        <taxon>Diversispora</taxon>
    </lineage>
</organism>
<keyword evidence="4" id="KW-1185">Reference proteome</keyword>